<evidence type="ECO:0000313" key="3">
    <source>
        <dbReference type="Proteomes" id="UP000694255"/>
    </source>
</evidence>
<gene>
    <name evidence="2" type="ORF">J8A68_001203</name>
</gene>
<dbReference type="GO" id="GO:0004035">
    <property type="term" value="F:alkaline phosphatase activity"/>
    <property type="evidence" value="ECO:0007669"/>
    <property type="project" value="TreeGrafter"/>
</dbReference>
<proteinExistence type="predicted"/>
<dbReference type="OrthoDB" id="413953at2759"/>
<comment type="caution">
    <text evidence="2">The sequence shown here is derived from an EMBL/GenBank/DDBJ whole genome shotgun (WGS) entry which is preliminary data.</text>
</comment>
<dbReference type="PIRSF" id="PIRSF000915">
    <property type="entry name" value="PGP-type_phosphatase"/>
    <property type="match status" value="1"/>
</dbReference>
<accession>A0A8J5US77</accession>
<keyword evidence="3" id="KW-1185">Reference proteome</keyword>
<organism evidence="2 3">
    <name type="scientific">[Candida] subhashii</name>
    <dbReference type="NCBI Taxonomy" id="561895"/>
    <lineage>
        <taxon>Eukaryota</taxon>
        <taxon>Fungi</taxon>
        <taxon>Dikarya</taxon>
        <taxon>Ascomycota</taxon>
        <taxon>Saccharomycotina</taxon>
        <taxon>Pichiomycetes</taxon>
        <taxon>Debaryomycetaceae</taxon>
        <taxon>Spathaspora</taxon>
    </lineage>
</organism>
<dbReference type="Proteomes" id="UP000694255">
    <property type="component" value="Unassembled WGS sequence"/>
</dbReference>
<dbReference type="Pfam" id="PF13344">
    <property type="entry name" value="Hydrolase_6"/>
    <property type="match status" value="1"/>
</dbReference>
<dbReference type="PANTHER" id="PTHR19288">
    <property type="entry name" value="4-NITROPHENYLPHOSPHATASE-RELATED"/>
    <property type="match status" value="1"/>
</dbReference>
<keyword evidence="1" id="KW-0378">Hydrolase</keyword>
<sequence length="318" mass="35471">MTIKSKPVYISSRETAEVILDKYDHFLFDCDGVIWLDEKLIPGVAAFLARLVELNKTFTFVSNNSSKSRDTYVTKFKRLGIPNIAKEQIYPTCYSSALELRKLGIEKGSKVWILGDSGIEEEVREMGYIPLGGTDPRLDTPFDPEHPLLKVDPEVKAVVVGSTKDFNYMRISSTLQYLLYNDKSIPFIGANIDRSFPGPGGMILPAGGSMVNYMSYTSHRTFINAGKPSREFLDIILEDCNFERSKTLMVGDTLYTDIKFGNDGKLGDGHGSLLVLSGGTKFTDLKKVIDEPHLFEEAETLMPSFYTESLGALIDLLE</sequence>
<dbReference type="GO" id="GO:0008967">
    <property type="term" value="F:phosphoglycolate phosphatase activity"/>
    <property type="evidence" value="ECO:0007669"/>
    <property type="project" value="TreeGrafter"/>
</dbReference>
<reference evidence="2 3" key="1">
    <citation type="journal article" date="2021" name="DNA Res.">
        <title>Genome analysis of Candida subhashii reveals its hybrid nature and dual mitochondrial genome conformations.</title>
        <authorList>
            <person name="Mixao V."/>
            <person name="Hegedusova E."/>
            <person name="Saus E."/>
            <person name="Pryszcz L.P."/>
            <person name="Cillingova A."/>
            <person name="Nosek J."/>
            <person name="Gabaldon T."/>
        </authorList>
    </citation>
    <scope>NUCLEOTIDE SEQUENCE [LARGE SCALE GENOMIC DNA]</scope>
    <source>
        <strain evidence="2 3">CBS 10753</strain>
    </source>
</reference>
<dbReference type="GeneID" id="73468004"/>
<dbReference type="RefSeq" id="XP_049265379.1">
    <property type="nucleotide sequence ID" value="XM_049404832.1"/>
</dbReference>
<dbReference type="InterPro" id="IPR006357">
    <property type="entry name" value="HAD-SF_hydro_IIA"/>
</dbReference>
<protein>
    <recommendedName>
        <fullName evidence="1">4-nitrophenylphosphatase</fullName>
        <shortName evidence="1">PNPPase</shortName>
        <ecNumber evidence="1">3.1.3.41</ecNumber>
    </recommendedName>
</protein>
<dbReference type="EC" id="3.1.3.41" evidence="1"/>
<dbReference type="AlphaFoldDB" id="A0A8J5US77"/>
<dbReference type="Pfam" id="PF13242">
    <property type="entry name" value="Hydrolase_like"/>
    <property type="match status" value="1"/>
</dbReference>
<dbReference type="EMBL" id="JAGSYN010000051">
    <property type="protein sequence ID" value="KAG7665147.1"/>
    <property type="molecule type" value="Genomic_DNA"/>
</dbReference>
<dbReference type="GO" id="GO:0005737">
    <property type="term" value="C:cytoplasm"/>
    <property type="evidence" value="ECO:0007669"/>
    <property type="project" value="TreeGrafter"/>
</dbReference>
<evidence type="ECO:0000313" key="2">
    <source>
        <dbReference type="EMBL" id="KAG7665147.1"/>
    </source>
</evidence>
<comment type="catalytic activity">
    <reaction evidence="1">
        <text>4-nitrophenyl phosphate + H2O = 4-nitrophenol + phosphate + H(+)</text>
        <dbReference type="Rhea" id="RHEA:21664"/>
        <dbReference type="ChEBI" id="CHEBI:15377"/>
        <dbReference type="ChEBI" id="CHEBI:15378"/>
        <dbReference type="ChEBI" id="CHEBI:43474"/>
        <dbReference type="ChEBI" id="CHEBI:57917"/>
        <dbReference type="ChEBI" id="CHEBI:61146"/>
        <dbReference type="EC" id="3.1.3.41"/>
    </reaction>
</comment>
<dbReference type="NCBIfam" id="TIGR01460">
    <property type="entry name" value="HAD-SF-IIA"/>
    <property type="match status" value="1"/>
</dbReference>
<evidence type="ECO:0000256" key="1">
    <source>
        <dbReference type="PIRNR" id="PIRNR000915"/>
    </source>
</evidence>
<dbReference type="PANTHER" id="PTHR19288:SF46">
    <property type="entry name" value="HALOACID DEHALOGENASE-LIKE HYDROLASE DOMAIN-CONTAINING PROTEIN 2"/>
    <property type="match status" value="1"/>
</dbReference>
<name>A0A8J5US77_9ASCO</name>